<comment type="caution">
    <text evidence="1">The sequence shown here is derived from an EMBL/GenBank/DDBJ whole genome shotgun (WGS) entry which is preliminary data.</text>
</comment>
<protein>
    <submittedName>
        <fullName evidence="1">Uncharacterized protein</fullName>
    </submittedName>
</protein>
<dbReference type="PROSITE" id="PS51257">
    <property type="entry name" value="PROKAR_LIPOPROTEIN"/>
    <property type="match status" value="1"/>
</dbReference>
<dbReference type="RefSeq" id="WP_035393417.1">
    <property type="nucleotide sequence ID" value="NZ_JAROAS010000009.1"/>
</dbReference>
<evidence type="ECO:0000313" key="1">
    <source>
        <dbReference type="EMBL" id="MED4127788.1"/>
    </source>
</evidence>
<dbReference type="Proteomes" id="UP001341820">
    <property type="component" value="Unassembled WGS sequence"/>
</dbReference>
<sequence>MRTRLIGLYTSVFIFILSGCFNETVEEEGLAMITVTNMASFPVYGFEIAYENGYSGMAYADGSRLEEGDSLDFTFTKGDGYHEDGLGDVTFFVKIDSEENAYPIKGTFPLEAYEDQCYTFTLTGDKIENAQMYLER</sequence>
<accession>A0ABU6NHW0</accession>
<reference evidence="1 2" key="1">
    <citation type="submission" date="2023-03" db="EMBL/GenBank/DDBJ databases">
        <title>Bacillus Genome Sequencing.</title>
        <authorList>
            <person name="Dunlap C."/>
        </authorList>
    </citation>
    <scope>NUCLEOTIDE SEQUENCE [LARGE SCALE GENOMIC DNA]</scope>
    <source>
        <strain evidence="1 2">B-4107</strain>
    </source>
</reference>
<name>A0ABU6NHW0_9BACI</name>
<keyword evidence="2" id="KW-1185">Reference proteome</keyword>
<gene>
    <name evidence="1" type="ORF">P5F74_06545</name>
</gene>
<dbReference type="EMBL" id="JAROAS010000009">
    <property type="protein sequence ID" value="MED4127788.1"/>
    <property type="molecule type" value="Genomic_DNA"/>
</dbReference>
<evidence type="ECO:0000313" key="2">
    <source>
        <dbReference type="Proteomes" id="UP001341820"/>
    </source>
</evidence>
<proteinExistence type="predicted"/>
<organism evidence="1 2">
    <name type="scientific">Shouchella miscanthi</name>
    <dbReference type="NCBI Taxonomy" id="2598861"/>
    <lineage>
        <taxon>Bacteria</taxon>
        <taxon>Bacillati</taxon>
        <taxon>Bacillota</taxon>
        <taxon>Bacilli</taxon>
        <taxon>Bacillales</taxon>
        <taxon>Bacillaceae</taxon>
        <taxon>Shouchella</taxon>
    </lineage>
</organism>